<feature type="signal peptide" evidence="1">
    <location>
        <begin position="1"/>
        <end position="26"/>
    </location>
</feature>
<evidence type="ECO:0000313" key="3">
    <source>
        <dbReference type="EMBL" id="MBO1074167.1"/>
    </source>
</evidence>
<protein>
    <submittedName>
        <fullName evidence="3">PEP-CTERM sorting domain-containing protein</fullName>
    </submittedName>
</protein>
<organism evidence="3 4">
    <name type="scientific">Roseomonas marmotae</name>
    <dbReference type="NCBI Taxonomy" id="2768161"/>
    <lineage>
        <taxon>Bacteria</taxon>
        <taxon>Pseudomonadati</taxon>
        <taxon>Pseudomonadota</taxon>
        <taxon>Alphaproteobacteria</taxon>
        <taxon>Acetobacterales</taxon>
        <taxon>Roseomonadaceae</taxon>
        <taxon>Roseomonas</taxon>
    </lineage>
</organism>
<evidence type="ECO:0000256" key="1">
    <source>
        <dbReference type="SAM" id="SignalP"/>
    </source>
</evidence>
<dbReference type="EMBL" id="JACTNF010000004">
    <property type="protein sequence ID" value="MBO1074167.1"/>
    <property type="molecule type" value="Genomic_DNA"/>
</dbReference>
<name>A0ABS3K9P1_9PROT</name>
<dbReference type="RefSeq" id="WP_237182250.1">
    <property type="nucleotide sequence ID" value="NZ_CP061091.1"/>
</dbReference>
<dbReference type="NCBIfam" id="TIGR02595">
    <property type="entry name" value="PEP_CTERM"/>
    <property type="match status" value="1"/>
</dbReference>
<accession>A0ABS3K9P1</accession>
<gene>
    <name evidence="3" type="ORF">IAI60_06070</name>
</gene>
<dbReference type="Proteomes" id="UP001518990">
    <property type="component" value="Unassembled WGS sequence"/>
</dbReference>
<evidence type="ECO:0000313" key="4">
    <source>
        <dbReference type="Proteomes" id="UP001518990"/>
    </source>
</evidence>
<keyword evidence="1" id="KW-0732">Signal</keyword>
<feature type="domain" description="Ice-binding protein C-terminal" evidence="2">
    <location>
        <begin position="216"/>
        <end position="240"/>
    </location>
</feature>
<keyword evidence="4" id="KW-1185">Reference proteome</keyword>
<evidence type="ECO:0000259" key="2">
    <source>
        <dbReference type="Pfam" id="PF07589"/>
    </source>
</evidence>
<dbReference type="Pfam" id="PF07589">
    <property type="entry name" value="PEP-CTERM"/>
    <property type="match status" value="1"/>
</dbReference>
<feature type="chain" id="PRO_5046267141" evidence="1">
    <location>
        <begin position="27"/>
        <end position="258"/>
    </location>
</feature>
<sequence length="258" mass="27381">MTFLRKTCLATAVTLALALAAPRAEAAYLDPASWTTALSGVVAQYGAVTLTGMPGYSVTFEDAFGTWTPETQSDPVYVGPNANPSAGSYSSRGFLSLSPLSAGSLGAAYTCHSFYNPCLGIFRATFTLPYDIIGLTGSLRVGAGYWPSLGNGLFPELEIAEIIDGIEWRYPGNSYFYGQLFDAPTNTFTVTWRDGTRSADAFASFVLSNAMVVIAPVPEPASMALFGMGLLGLGLARRRRAERPARVRAVSNLPPGDC</sequence>
<proteinExistence type="predicted"/>
<dbReference type="InterPro" id="IPR013424">
    <property type="entry name" value="Ice-binding_C"/>
</dbReference>
<comment type="caution">
    <text evidence="3">The sequence shown here is derived from an EMBL/GenBank/DDBJ whole genome shotgun (WGS) entry which is preliminary data.</text>
</comment>
<reference evidence="3 4" key="1">
    <citation type="submission" date="2020-09" db="EMBL/GenBank/DDBJ databases">
        <title>Roseomonas.</title>
        <authorList>
            <person name="Zhu W."/>
        </authorList>
    </citation>
    <scope>NUCLEOTIDE SEQUENCE [LARGE SCALE GENOMIC DNA]</scope>
    <source>
        <strain evidence="3 4">1311</strain>
    </source>
</reference>